<evidence type="ECO:0000313" key="4">
    <source>
        <dbReference type="EMBL" id="MFD2733306.1"/>
    </source>
</evidence>
<name>A0ABW5TWT8_9SPHI</name>
<comment type="similarity">
    <text evidence="2">Belongs to the Nudix hydrolase family.</text>
</comment>
<keyword evidence="5" id="KW-1185">Reference proteome</keyword>
<dbReference type="PROSITE" id="PS00893">
    <property type="entry name" value="NUDIX_BOX"/>
    <property type="match status" value="1"/>
</dbReference>
<evidence type="ECO:0000256" key="1">
    <source>
        <dbReference type="ARBA" id="ARBA00022801"/>
    </source>
</evidence>
<dbReference type="InterPro" id="IPR015797">
    <property type="entry name" value="NUDIX_hydrolase-like_dom_sf"/>
</dbReference>
<evidence type="ECO:0000256" key="2">
    <source>
        <dbReference type="RuleBase" id="RU003476"/>
    </source>
</evidence>
<dbReference type="Pfam" id="PF00293">
    <property type="entry name" value="NUDIX"/>
    <property type="match status" value="1"/>
</dbReference>
<accession>A0ABW5TWT8</accession>
<feature type="domain" description="Nudix hydrolase" evidence="3">
    <location>
        <begin position="73"/>
        <end position="200"/>
    </location>
</feature>
<dbReference type="EMBL" id="JBHULV010000052">
    <property type="protein sequence ID" value="MFD2733306.1"/>
    <property type="molecule type" value="Genomic_DNA"/>
</dbReference>
<sequence>MTNNKNFNIYINEKSLIITDAIPADANNYQLIDANGFEFDRFYNALAQNPISLFYITTDDAKSVFKLIKKNIRIIEAAGGLVKNEKGKYLFIKRLGKWDLPKGKLELNEKKKDAAVREVEEECGIKIKKLGNKLLKTYHVYEIKGKMVLKISHWYAMEAKANQKLIPQTEEGITEVKWFAKNDFNIIRSNTYANILDVVNF</sequence>
<dbReference type="InterPro" id="IPR020084">
    <property type="entry name" value="NUDIX_hydrolase_CS"/>
</dbReference>
<evidence type="ECO:0000259" key="3">
    <source>
        <dbReference type="PROSITE" id="PS51462"/>
    </source>
</evidence>
<dbReference type="PANTHER" id="PTHR43736">
    <property type="entry name" value="ADP-RIBOSE PYROPHOSPHATASE"/>
    <property type="match status" value="1"/>
</dbReference>
<evidence type="ECO:0000313" key="5">
    <source>
        <dbReference type="Proteomes" id="UP001597546"/>
    </source>
</evidence>
<organism evidence="4 5">
    <name type="scientific">Pedobacter alpinus</name>
    <dbReference type="NCBI Taxonomy" id="1590643"/>
    <lineage>
        <taxon>Bacteria</taxon>
        <taxon>Pseudomonadati</taxon>
        <taxon>Bacteroidota</taxon>
        <taxon>Sphingobacteriia</taxon>
        <taxon>Sphingobacteriales</taxon>
        <taxon>Sphingobacteriaceae</taxon>
        <taxon>Pedobacter</taxon>
    </lineage>
</organism>
<dbReference type="CDD" id="cd03673">
    <property type="entry name" value="NUDIX_Ap6A_hydrolase"/>
    <property type="match status" value="1"/>
</dbReference>
<dbReference type="RefSeq" id="WP_379046253.1">
    <property type="nucleotide sequence ID" value="NZ_JBHSKW010000058.1"/>
</dbReference>
<dbReference type="EC" id="3.6.-.-" evidence="4"/>
<gene>
    <name evidence="4" type="ORF">ACFSSE_16465</name>
</gene>
<protein>
    <submittedName>
        <fullName evidence="4">NUDIX hydrolase</fullName>
        <ecNumber evidence="4">3.6.-.-</ecNumber>
    </submittedName>
</protein>
<dbReference type="Proteomes" id="UP001597546">
    <property type="component" value="Unassembled WGS sequence"/>
</dbReference>
<dbReference type="GO" id="GO:0016787">
    <property type="term" value="F:hydrolase activity"/>
    <property type="evidence" value="ECO:0007669"/>
    <property type="project" value="UniProtKB-KW"/>
</dbReference>
<dbReference type="PANTHER" id="PTHR43736:SF1">
    <property type="entry name" value="DIHYDRONEOPTERIN TRIPHOSPHATE DIPHOSPHATASE"/>
    <property type="match status" value="1"/>
</dbReference>
<dbReference type="InterPro" id="IPR020476">
    <property type="entry name" value="Nudix_hydrolase"/>
</dbReference>
<dbReference type="SUPFAM" id="SSF55811">
    <property type="entry name" value="Nudix"/>
    <property type="match status" value="1"/>
</dbReference>
<proteinExistence type="inferred from homology"/>
<comment type="caution">
    <text evidence="4">The sequence shown here is derived from an EMBL/GenBank/DDBJ whole genome shotgun (WGS) entry which is preliminary data.</text>
</comment>
<dbReference type="PROSITE" id="PS51462">
    <property type="entry name" value="NUDIX"/>
    <property type="match status" value="1"/>
</dbReference>
<dbReference type="InterPro" id="IPR000086">
    <property type="entry name" value="NUDIX_hydrolase_dom"/>
</dbReference>
<dbReference type="PRINTS" id="PR00502">
    <property type="entry name" value="NUDIXFAMILY"/>
</dbReference>
<keyword evidence="1 2" id="KW-0378">Hydrolase</keyword>
<reference evidence="5" key="1">
    <citation type="journal article" date="2019" name="Int. J. Syst. Evol. Microbiol.">
        <title>The Global Catalogue of Microorganisms (GCM) 10K type strain sequencing project: providing services to taxonomists for standard genome sequencing and annotation.</title>
        <authorList>
            <consortium name="The Broad Institute Genomics Platform"/>
            <consortium name="The Broad Institute Genome Sequencing Center for Infectious Disease"/>
            <person name="Wu L."/>
            <person name="Ma J."/>
        </authorList>
    </citation>
    <scope>NUCLEOTIDE SEQUENCE [LARGE SCALE GENOMIC DNA]</scope>
    <source>
        <strain evidence="5">KCTC 42456</strain>
    </source>
</reference>
<dbReference type="Gene3D" id="3.90.79.10">
    <property type="entry name" value="Nucleoside Triphosphate Pyrophosphohydrolase"/>
    <property type="match status" value="1"/>
</dbReference>